<sequence>MARLPKPSSSDLKILPAFAGRTPQWSTSQKNAFCKSTGVIAQPGKVISKHERRARREARISNLDGLEDDKPEEKPEDDHGSFAWLGRKMRAEADRQANQYLTKLDQDIEQNWAPEACINNVQGLRGGRHPYSARTCIVLLVAFLIVFGTAHTMITYLLSAFRVSAACIPTTVFIPVTYTSTVTYTPPASVASAIGSSNPATTSTIHSTIYSTQTMTNTVTVLSSADSPTSYAATVTTTELVSPVSTLPIVTSLSTYTPPAYTSTTFSFVGPPVTLTSTSTMYSTVQVSYAPSSSSSRAGMGPSGWNSTSPAVASPATPSISGTAVVETLTATYYYGTGDATTSTATTLLTTTITVHGTSTVTLYSTSFDLTSTSTSSNPAAITASASISSSSTNGTVPSSPSASTPISTSSALVSAGSSSLPAASPPVYSNATSMSATSMPARGSPSLSVTLASSSQSANAPLANGLSSSLSATSSSVGNMTLASSTTAAVIIPITSTLPSGQVTTMLETTSTTIALMGTGTFTASGYFVWNGTTTIPYPASPATASSSANITTAPGPAQVSPATGSSSSLSTSSSSLTLPYGSMTYGPSSSALSSTGTAPSITVPVNGSTAALSMLSSVLSGLTESSTVPAFASATTSSATSVSTSSSSVLLPSTSLSTASPSSNFSSVVSVSSSTLITMVSSSAITQSSPSSSSGVSAGPATFSSVSNSSLPAISTASSSSSSLQGYTFPPSVSSTATLASSSNPFPASSATATPTVCGEHGNFTMDFDNLPNFQPNSKRATDITQAPPVPNPYHHLTFSDGYVYAPQPSEPYLPSSEPHLAVFLANGTGVTARSVQPGEIGDGPYESNSAFWFDAFSAMMGCDNAGPDPCTIVFTGYTYSAAAKDEIATYTQNATIAPCPALNNCPLQPVSFPTSFRSLSGVRMQAFVGNEERMFFLDDMELGWSNNTCQAGLTRQRYHAFYSGLSTTTLGYIRRNRGLYNALKTHDQLIDQLVLYDSTHLPRPVLEFSAVPMTTVVLDRTFYDALGTLTVDFIHADRGLHHRPYDTDRVVDQLVIYDETHFPGLTGGASAVPAGGRCLFLSLPPGLRNRIYEMVISDDPDKLASQVDHDGVVDMIPLLFVSKQVWHEAIGIWYNACDFKLQFLGAGKNDGDIESCTKWLCRVGSCNIKHVRRVTIFSLISANRGYWQPCEYEFRINLEAKCDEDLVNSRGPYRRQIVKTVYEARLKGFEDQLRELARKVRAWESKFEKRMNVKGWEVVFRKILRLQKESRYSSRVP</sequence>
<keyword evidence="3" id="KW-0472">Membrane</keyword>
<feature type="region of interest" description="Disordered" evidence="2">
    <location>
        <begin position="385"/>
        <end position="449"/>
    </location>
</feature>
<feature type="coiled-coil region" evidence="1">
    <location>
        <begin position="1222"/>
        <end position="1249"/>
    </location>
</feature>
<feature type="compositionally biased region" description="Basic and acidic residues" evidence="2">
    <location>
        <begin position="71"/>
        <end position="80"/>
    </location>
</feature>
<dbReference type="AlphaFoldDB" id="A0AAN7ZV79"/>
<feature type="transmembrane region" description="Helical" evidence="3">
    <location>
        <begin position="135"/>
        <end position="158"/>
    </location>
</feature>
<protein>
    <recommendedName>
        <fullName evidence="4">DUF7371 domain-containing protein</fullName>
    </recommendedName>
</protein>
<dbReference type="EMBL" id="JAVRQU010000004">
    <property type="protein sequence ID" value="KAK5704113.1"/>
    <property type="molecule type" value="Genomic_DNA"/>
</dbReference>
<feature type="region of interest" description="Disordered" evidence="2">
    <location>
        <begin position="292"/>
        <end position="319"/>
    </location>
</feature>
<evidence type="ECO:0000256" key="2">
    <source>
        <dbReference type="SAM" id="MobiDB-lite"/>
    </source>
</evidence>
<evidence type="ECO:0000256" key="3">
    <source>
        <dbReference type="SAM" id="Phobius"/>
    </source>
</evidence>
<feature type="compositionally biased region" description="Low complexity" evidence="2">
    <location>
        <begin position="385"/>
        <end position="430"/>
    </location>
</feature>
<feature type="compositionally biased region" description="Polar residues" evidence="2">
    <location>
        <begin position="304"/>
        <end position="319"/>
    </location>
</feature>
<reference evidence="5" key="1">
    <citation type="submission" date="2023-08" db="EMBL/GenBank/DDBJ databases">
        <title>Black Yeasts Isolated from many extreme environments.</title>
        <authorList>
            <person name="Coleine C."/>
            <person name="Stajich J.E."/>
            <person name="Selbmann L."/>
        </authorList>
    </citation>
    <scope>NUCLEOTIDE SEQUENCE</scope>
    <source>
        <strain evidence="5">CCFEE 5810</strain>
    </source>
</reference>
<feature type="region of interest" description="Disordered" evidence="2">
    <location>
        <begin position="545"/>
        <end position="572"/>
    </location>
</feature>
<feature type="compositionally biased region" description="Low complexity" evidence="2">
    <location>
        <begin position="545"/>
        <end position="556"/>
    </location>
</feature>
<evidence type="ECO:0000256" key="1">
    <source>
        <dbReference type="SAM" id="Coils"/>
    </source>
</evidence>
<dbReference type="InterPro" id="IPR055795">
    <property type="entry name" value="DUF7371"/>
</dbReference>
<dbReference type="Pfam" id="PF24086">
    <property type="entry name" value="DUF7371"/>
    <property type="match status" value="1"/>
</dbReference>
<evidence type="ECO:0000313" key="6">
    <source>
        <dbReference type="Proteomes" id="UP001310594"/>
    </source>
</evidence>
<feature type="region of interest" description="Disordered" evidence="2">
    <location>
        <begin position="58"/>
        <end position="81"/>
    </location>
</feature>
<feature type="domain" description="DUF7371" evidence="4">
    <location>
        <begin position="762"/>
        <end position="958"/>
    </location>
</feature>
<keyword evidence="3" id="KW-1133">Transmembrane helix</keyword>
<organism evidence="5 6">
    <name type="scientific">Elasticomyces elasticus</name>
    <dbReference type="NCBI Taxonomy" id="574655"/>
    <lineage>
        <taxon>Eukaryota</taxon>
        <taxon>Fungi</taxon>
        <taxon>Dikarya</taxon>
        <taxon>Ascomycota</taxon>
        <taxon>Pezizomycotina</taxon>
        <taxon>Dothideomycetes</taxon>
        <taxon>Dothideomycetidae</taxon>
        <taxon>Mycosphaerellales</taxon>
        <taxon>Teratosphaeriaceae</taxon>
        <taxon>Elasticomyces</taxon>
    </lineage>
</organism>
<gene>
    <name evidence="5" type="ORF">LTR97_003126</name>
</gene>
<keyword evidence="1" id="KW-0175">Coiled coil</keyword>
<proteinExistence type="predicted"/>
<evidence type="ECO:0000313" key="5">
    <source>
        <dbReference type="EMBL" id="KAK5704113.1"/>
    </source>
</evidence>
<name>A0AAN7ZV79_9PEZI</name>
<keyword evidence="3" id="KW-0812">Transmembrane</keyword>
<accession>A0AAN7ZV79</accession>
<dbReference type="Proteomes" id="UP001310594">
    <property type="component" value="Unassembled WGS sequence"/>
</dbReference>
<comment type="caution">
    <text evidence="5">The sequence shown here is derived from an EMBL/GenBank/DDBJ whole genome shotgun (WGS) entry which is preliminary data.</text>
</comment>
<evidence type="ECO:0000259" key="4">
    <source>
        <dbReference type="Pfam" id="PF24086"/>
    </source>
</evidence>